<evidence type="ECO:0000313" key="5">
    <source>
        <dbReference type="EMBL" id="KAH9362898.1"/>
    </source>
</evidence>
<dbReference type="GO" id="GO:0097320">
    <property type="term" value="P:plasma membrane tubulation"/>
    <property type="evidence" value="ECO:0007669"/>
    <property type="project" value="TreeGrafter"/>
</dbReference>
<comment type="subcellular location">
    <subcellularLocation>
        <location evidence="1">Cytoplasm</location>
    </subcellularLocation>
</comment>
<sequence>MSCGVTVRKSESAVLTFVLSQYAIIIATFIAPKESTEAVVEATTEEFPRKRARECGRFAAEKTIDEYASKFARLEGDTKKLYSDAKKYEDTMLALYQCEKKMSSDLASGELCNESPELRRLVEDWLGFASSMDTAVDDHLVAVRRCFVEPLKRFQSVFGEVHAALKRRDQARQEVQRLEQRAERLASRESTGTNLARLSECRQAVEASRAELGVQEALLAQDLPRGYEAGGLYLQPCFDALVHSQTLHWGQAATRAHDLMAPPGERTPVEQLLTAARALSIVSLPG</sequence>
<keyword evidence="3" id="KW-0175">Coiled coil</keyword>
<dbReference type="PANTHER" id="PTHR47174:SF3">
    <property type="entry name" value="BRIDGING INTEGRATOR 3"/>
    <property type="match status" value="1"/>
</dbReference>
<evidence type="ECO:0000256" key="2">
    <source>
        <dbReference type="ARBA" id="ARBA00022490"/>
    </source>
</evidence>
<dbReference type="OMA" id="AHDLMAP"/>
<dbReference type="GO" id="GO:0008289">
    <property type="term" value="F:lipid binding"/>
    <property type="evidence" value="ECO:0007669"/>
    <property type="project" value="TreeGrafter"/>
</dbReference>
<accession>A0A9J6FIL8</accession>
<evidence type="ECO:0000256" key="4">
    <source>
        <dbReference type="SAM" id="Phobius"/>
    </source>
</evidence>
<proteinExistence type="predicted"/>
<dbReference type="VEuPathDB" id="VectorBase:HLOH_061731"/>
<keyword evidence="4" id="KW-0472">Membrane</keyword>
<gene>
    <name evidence="5" type="ORF">HPB48_014320</name>
</gene>
<dbReference type="GO" id="GO:0015629">
    <property type="term" value="C:actin cytoskeleton"/>
    <property type="evidence" value="ECO:0007669"/>
    <property type="project" value="TreeGrafter"/>
</dbReference>
<keyword evidence="6" id="KW-1185">Reference proteome</keyword>
<feature type="transmembrane region" description="Helical" evidence="4">
    <location>
        <begin position="12"/>
        <end position="31"/>
    </location>
</feature>
<keyword evidence="4" id="KW-0812">Transmembrane</keyword>
<dbReference type="AlphaFoldDB" id="A0A9J6FIL8"/>
<comment type="caution">
    <text evidence="5">The sequence shown here is derived from an EMBL/GenBank/DDBJ whole genome shotgun (WGS) entry which is preliminary data.</text>
</comment>
<dbReference type="Gene3D" id="1.20.1270.60">
    <property type="entry name" value="Arfaptin homology (AH) domain/BAR domain"/>
    <property type="match status" value="1"/>
</dbReference>
<dbReference type="SUPFAM" id="SSF103657">
    <property type="entry name" value="BAR/IMD domain-like"/>
    <property type="match status" value="1"/>
</dbReference>
<dbReference type="PANTHER" id="PTHR47174">
    <property type="entry name" value="BRIDGING INTEGRATOR 3"/>
    <property type="match status" value="1"/>
</dbReference>
<dbReference type="InterPro" id="IPR046982">
    <property type="entry name" value="BIN3/RVS161-like"/>
</dbReference>
<protein>
    <recommendedName>
        <fullName evidence="7">Bridging integrator 3</fullName>
    </recommendedName>
</protein>
<dbReference type="GO" id="GO:0006897">
    <property type="term" value="P:endocytosis"/>
    <property type="evidence" value="ECO:0007669"/>
    <property type="project" value="InterPro"/>
</dbReference>
<keyword evidence="2" id="KW-0963">Cytoplasm</keyword>
<evidence type="ECO:0008006" key="7">
    <source>
        <dbReference type="Google" id="ProtNLM"/>
    </source>
</evidence>
<evidence type="ECO:0000256" key="1">
    <source>
        <dbReference type="ARBA" id="ARBA00004496"/>
    </source>
</evidence>
<evidence type="ECO:0000256" key="3">
    <source>
        <dbReference type="SAM" id="Coils"/>
    </source>
</evidence>
<dbReference type="GO" id="GO:0051666">
    <property type="term" value="P:actin cortical patch localization"/>
    <property type="evidence" value="ECO:0007669"/>
    <property type="project" value="InterPro"/>
</dbReference>
<name>A0A9J6FIL8_HAELO</name>
<dbReference type="InterPro" id="IPR027267">
    <property type="entry name" value="AH/BAR_dom_sf"/>
</dbReference>
<organism evidence="5 6">
    <name type="scientific">Haemaphysalis longicornis</name>
    <name type="common">Bush tick</name>
    <dbReference type="NCBI Taxonomy" id="44386"/>
    <lineage>
        <taxon>Eukaryota</taxon>
        <taxon>Metazoa</taxon>
        <taxon>Ecdysozoa</taxon>
        <taxon>Arthropoda</taxon>
        <taxon>Chelicerata</taxon>
        <taxon>Arachnida</taxon>
        <taxon>Acari</taxon>
        <taxon>Parasitiformes</taxon>
        <taxon>Ixodida</taxon>
        <taxon>Ixodoidea</taxon>
        <taxon>Ixodidae</taxon>
        <taxon>Haemaphysalinae</taxon>
        <taxon>Haemaphysalis</taxon>
    </lineage>
</organism>
<dbReference type="GO" id="GO:0005737">
    <property type="term" value="C:cytoplasm"/>
    <property type="evidence" value="ECO:0007669"/>
    <property type="project" value="UniProtKB-SubCell"/>
</dbReference>
<keyword evidence="4" id="KW-1133">Transmembrane helix</keyword>
<reference evidence="5 6" key="1">
    <citation type="journal article" date="2020" name="Cell">
        <title>Large-Scale Comparative Analyses of Tick Genomes Elucidate Their Genetic Diversity and Vector Capacities.</title>
        <authorList>
            <consortium name="Tick Genome and Microbiome Consortium (TIGMIC)"/>
            <person name="Jia N."/>
            <person name="Wang J."/>
            <person name="Shi W."/>
            <person name="Du L."/>
            <person name="Sun Y."/>
            <person name="Zhan W."/>
            <person name="Jiang J.F."/>
            <person name="Wang Q."/>
            <person name="Zhang B."/>
            <person name="Ji P."/>
            <person name="Bell-Sakyi L."/>
            <person name="Cui X.M."/>
            <person name="Yuan T.T."/>
            <person name="Jiang B.G."/>
            <person name="Yang W.F."/>
            <person name="Lam T.T."/>
            <person name="Chang Q.C."/>
            <person name="Ding S.J."/>
            <person name="Wang X.J."/>
            <person name="Zhu J.G."/>
            <person name="Ruan X.D."/>
            <person name="Zhao L."/>
            <person name="Wei J.T."/>
            <person name="Ye R.Z."/>
            <person name="Que T.C."/>
            <person name="Du C.H."/>
            <person name="Zhou Y.H."/>
            <person name="Cheng J.X."/>
            <person name="Dai P.F."/>
            <person name="Guo W.B."/>
            <person name="Han X.H."/>
            <person name="Huang E.J."/>
            <person name="Li L.F."/>
            <person name="Wei W."/>
            <person name="Gao Y.C."/>
            <person name="Liu J.Z."/>
            <person name="Shao H.Z."/>
            <person name="Wang X."/>
            <person name="Wang C.C."/>
            <person name="Yang T.C."/>
            <person name="Huo Q.B."/>
            <person name="Li W."/>
            <person name="Chen H.Y."/>
            <person name="Chen S.E."/>
            <person name="Zhou L.G."/>
            <person name="Ni X.B."/>
            <person name="Tian J.H."/>
            <person name="Sheng Y."/>
            <person name="Liu T."/>
            <person name="Pan Y.S."/>
            <person name="Xia L.Y."/>
            <person name="Li J."/>
            <person name="Zhao F."/>
            <person name="Cao W.C."/>
        </authorList>
    </citation>
    <scope>NUCLEOTIDE SEQUENCE [LARGE SCALE GENOMIC DNA]</scope>
    <source>
        <strain evidence="5">HaeL-2018</strain>
    </source>
</reference>
<dbReference type="Proteomes" id="UP000821853">
    <property type="component" value="Chromosome 1"/>
</dbReference>
<evidence type="ECO:0000313" key="6">
    <source>
        <dbReference type="Proteomes" id="UP000821853"/>
    </source>
</evidence>
<dbReference type="OrthoDB" id="446293at2759"/>
<dbReference type="EMBL" id="JABSTR010000001">
    <property type="protein sequence ID" value="KAH9362898.1"/>
    <property type="molecule type" value="Genomic_DNA"/>
</dbReference>
<feature type="coiled-coil region" evidence="3">
    <location>
        <begin position="161"/>
        <end position="188"/>
    </location>
</feature>